<reference evidence="1" key="1">
    <citation type="submission" date="2020-12" db="EMBL/GenBank/DDBJ databases">
        <title>Metabolic potential, ecology and presence of endohyphal bacteria is reflected in genomic diversity of Mucoromycotina.</title>
        <authorList>
            <person name="Muszewska A."/>
            <person name="Okrasinska A."/>
            <person name="Steczkiewicz K."/>
            <person name="Drgas O."/>
            <person name="Orlowska M."/>
            <person name="Perlinska-Lenart U."/>
            <person name="Aleksandrzak-Piekarczyk T."/>
            <person name="Szatraj K."/>
            <person name="Zielenkiewicz U."/>
            <person name="Pilsyk S."/>
            <person name="Malc E."/>
            <person name="Mieczkowski P."/>
            <person name="Kruszewska J.S."/>
            <person name="Biernat P."/>
            <person name="Pawlowska J."/>
        </authorList>
    </citation>
    <scope>NUCLEOTIDE SEQUENCE</scope>
    <source>
        <strain evidence="1">CBS 226.32</strain>
    </source>
</reference>
<accession>A0A8H7QZ09</accession>
<evidence type="ECO:0000313" key="1">
    <source>
        <dbReference type="EMBL" id="KAG2200860.1"/>
    </source>
</evidence>
<proteinExistence type="predicted"/>
<dbReference type="AlphaFoldDB" id="A0A8H7QZ09"/>
<comment type="caution">
    <text evidence="1">The sequence shown here is derived from an EMBL/GenBank/DDBJ whole genome shotgun (WGS) entry which is preliminary data.</text>
</comment>
<dbReference type="Proteomes" id="UP000650833">
    <property type="component" value="Unassembled WGS sequence"/>
</dbReference>
<dbReference type="Gene3D" id="3.40.1460.10">
    <property type="entry name" value="Nuclease A inhibitor-like"/>
    <property type="match status" value="1"/>
</dbReference>
<protein>
    <submittedName>
        <fullName evidence="1">Uncharacterized protein</fullName>
    </submittedName>
</protein>
<gene>
    <name evidence="1" type="ORF">INT46_008766</name>
</gene>
<organism evidence="1 2">
    <name type="scientific">Mucor plumbeus</name>
    <dbReference type="NCBI Taxonomy" id="97098"/>
    <lineage>
        <taxon>Eukaryota</taxon>
        <taxon>Fungi</taxon>
        <taxon>Fungi incertae sedis</taxon>
        <taxon>Mucoromycota</taxon>
        <taxon>Mucoromycotina</taxon>
        <taxon>Mucoromycetes</taxon>
        <taxon>Mucorales</taxon>
        <taxon>Mucorineae</taxon>
        <taxon>Mucoraceae</taxon>
        <taxon>Mucor</taxon>
    </lineage>
</organism>
<dbReference type="InterPro" id="IPR056539">
    <property type="entry name" value="NuiA-like"/>
</dbReference>
<evidence type="ECO:0000313" key="2">
    <source>
        <dbReference type="Proteomes" id="UP000650833"/>
    </source>
</evidence>
<dbReference type="Pfam" id="PF23151">
    <property type="entry name" value="NuiA_2"/>
    <property type="match status" value="1"/>
</dbReference>
<dbReference type="EMBL" id="JAEPRC010000304">
    <property type="protein sequence ID" value="KAG2200860.1"/>
    <property type="molecule type" value="Genomic_DNA"/>
</dbReference>
<keyword evidence="2" id="KW-1185">Reference proteome</keyword>
<name>A0A8H7QZ09_9FUNG</name>
<sequence>MSESEGDKSFMAMLNNPTINPGPPTNTVSEEIANTGLRPCVFPAVEEAKELLTNATKDVYLSSESDEAFEWINTSIEQDHLPTTEKELVQLGLIDEEIIGGEFKIKSIQEFLGDDDEYKNIATAFEQIQKEQKKHEGNSEGDDSKVYLLGEESVTVLILCIVQDKQSSKKAIVGLKSLLIQT</sequence>
<dbReference type="OrthoDB" id="2329895at2759"/>